<name>A0ABY8C4G7_9FIRM</name>
<evidence type="ECO:0000313" key="2">
    <source>
        <dbReference type="EMBL" id="WEG35482.1"/>
    </source>
</evidence>
<organism evidence="2 3">
    <name type="scientific">Amygdalobacter indicium</name>
    <dbReference type="NCBI Taxonomy" id="3029272"/>
    <lineage>
        <taxon>Bacteria</taxon>
        <taxon>Bacillati</taxon>
        <taxon>Bacillota</taxon>
        <taxon>Clostridia</taxon>
        <taxon>Eubacteriales</taxon>
        <taxon>Oscillospiraceae</taxon>
        <taxon>Amygdalobacter</taxon>
    </lineage>
</organism>
<feature type="transmembrane region" description="Helical" evidence="1">
    <location>
        <begin position="233"/>
        <end position="254"/>
    </location>
</feature>
<dbReference type="Proteomes" id="UP001220478">
    <property type="component" value="Chromosome"/>
</dbReference>
<gene>
    <name evidence="2" type="ORF">PYS61_06040</name>
</gene>
<reference evidence="2 3" key="1">
    <citation type="submission" date="2023-02" db="EMBL/GenBank/DDBJ databases">
        <title>Novel Oscillospiraceae bacterial genomes.</title>
        <authorList>
            <person name="Srinivasan S."/>
            <person name="Austin M.N."/>
            <person name="Fiedler T.L."/>
            <person name="Strenk S.M."/>
            <person name="Agnew K.J."/>
            <person name="Nagana Gowda G.A."/>
            <person name="Raftery D."/>
            <person name="Beamer M.A."/>
            <person name="Achilles S.L."/>
            <person name="Wiesenfeld H.C."/>
            <person name="Fredricks D.N."/>
            <person name="Hillier S.L."/>
        </authorList>
    </citation>
    <scope>NUCLEOTIDE SEQUENCE [LARGE SCALE GENOMIC DNA]</scope>
    <source>
        <strain evidence="2 3">CHIC02 1186E3-8</strain>
    </source>
</reference>
<dbReference type="EMBL" id="CP118868">
    <property type="protein sequence ID" value="WEG35482.1"/>
    <property type="molecule type" value="Genomic_DNA"/>
</dbReference>
<evidence type="ECO:0000256" key="1">
    <source>
        <dbReference type="SAM" id="Phobius"/>
    </source>
</evidence>
<keyword evidence="1" id="KW-1133">Transmembrane helix</keyword>
<evidence type="ECO:0000313" key="3">
    <source>
        <dbReference type="Proteomes" id="UP001220478"/>
    </source>
</evidence>
<keyword evidence="1" id="KW-0472">Membrane</keyword>
<proteinExistence type="predicted"/>
<feature type="transmembrane region" description="Helical" evidence="1">
    <location>
        <begin position="120"/>
        <end position="147"/>
    </location>
</feature>
<dbReference type="RefSeq" id="WP_315571602.1">
    <property type="nucleotide sequence ID" value="NZ_CP118868.1"/>
</dbReference>
<accession>A0ABY8C4G7</accession>
<feature type="transmembrane region" description="Helical" evidence="1">
    <location>
        <begin position="35"/>
        <end position="59"/>
    </location>
</feature>
<protein>
    <submittedName>
        <fullName evidence="2">Uncharacterized protein</fullName>
    </submittedName>
</protein>
<keyword evidence="1" id="KW-0812">Transmembrane</keyword>
<sequence length="259" mass="29843">MEFILYNYNSIDNCTMIFADNIKLTLENFEHYRLYLIQFLTNIVLPLCQLLYIGCFIICRSYKFNLLKSLRLQGYSNCTIIASLYLYAVSFAIITILGFAALELGSFALLSGQLSRDYLFIFICGTIRCCLIAVAHIALMLFFAVLLHGNYFSLIPQIIILGNSYSNIFNWFEPLLRFNKFNTPLLNFLHLINFTEWNNFDFVFAPSTLNYSPDNFAVINYEINFPFSIGGQIFQSLIILCISGLLFAFASKVFQKQDL</sequence>
<feature type="transmembrane region" description="Helical" evidence="1">
    <location>
        <begin position="154"/>
        <end position="172"/>
    </location>
</feature>
<feature type="transmembrane region" description="Helical" evidence="1">
    <location>
        <begin position="80"/>
        <end position="100"/>
    </location>
</feature>
<keyword evidence="3" id="KW-1185">Reference proteome</keyword>